<dbReference type="GO" id="GO:0005524">
    <property type="term" value="F:ATP binding"/>
    <property type="evidence" value="ECO:0007669"/>
    <property type="project" value="UniProtKB-UniRule"/>
</dbReference>
<comment type="similarity">
    <text evidence="1 8">Belongs to the class-II aminoacyl-tRNA synthetase family.</text>
</comment>
<dbReference type="InterPro" id="IPR041715">
    <property type="entry name" value="HisRS-like_core"/>
</dbReference>
<evidence type="ECO:0000256" key="8">
    <source>
        <dbReference type="HAMAP-Rule" id="MF_00127"/>
    </source>
</evidence>
<reference evidence="11 12" key="1">
    <citation type="journal article" date="2015" name="Nature">
        <title>rRNA introns, odd ribosomes, and small enigmatic genomes across a large radiation of phyla.</title>
        <authorList>
            <person name="Brown C.T."/>
            <person name="Hug L.A."/>
            <person name="Thomas B.C."/>
            <person name="Sharon I."/>
            <person name="Castelle C.J."/>
            <person name="Singh A."/>
            <person name="Wilkins M.J."/>
            <person name="Williams K.H."/>
            <person name="Banfield J.F."/>
        </authorList>
    </citation>
    <scope>NUCLEOTIDE SEQUENCE [LARGE SCALE GENOMIC DNA]</scope>
</reference>
<keyword evidence="6 8" id="KW-0030">Aminoacyl-tRNA synthetase</keyword>
<organism evidence="11 12">
    <name type="scientific">candidate division WWE3 bacterium GW2011_GWB1_42_6</name>
    <dbReference type="NCBI Taxonomy" id="1619115"/>
    <lineage>
        <taxon>Bacteria</taxon>
        <taxon>Katanobacteria</taxon>
    </lineage>
</organism>
<accession>A0A0G1D6H9</accession>
<dbReference type="Pfam" id="PF13393">
    <property type="entry name" value="tRNA-synt_His"/>
    <property type="match status" value="1"/>
</dbReference>
<gene>
    <name evidence="8" type="primary">hisS</name>
    <name evidence="11" type="ORF">UV35_C0014G0016</name>
</gene>
<protein>
    <recommendedName>
        <fullName evidence="8">Histidine--tRNA ligase</fullName>
        <ecNumber evidence="8">6.1.1.21</ecNumber>
    </recommendedName>
    <alternativeName>
        <fullName evidence="8">Histidyl-tRNA synthetase</fullName>
        <shortName evidence="8">HisRS</shortName>
    </alternativeName>
</protein>
<dbReference type="Pfam" id="PF03129">
    <property type="entry name" value="HGTP_anticodon"/>
    <property type="match status" value="1"/>
</dbReference>
<dbReference type="GO" id="GO:0004821">
    <property type="term" value="F:histidine-tRNA ligase activity"/>
    <property type="evidence" value="ECO:0007669"/>
    <property type="project" value="UniProtKB-UniRule"/>
</dbReference>
<dbReference type="InterPro" id="IPR033656">
    <property type="entry name" value="HisRS_anticodon"/>
</dbReference>
<feature type="binding site" evidence="9">
    <location>
        <position position="276"/>
    </location>
    <ligand>
        <name>L-histidine</name>
        <dbReference type="ChEBI" id="CHEBI:57595"/>
    </ligand>
</feature>
<comment type="subunit">
    <text evidence="8">Homodimer.</text>
</comment>
<evidence type="ECO:0000256" key="2">
    <source>
        <dbReference type="ARBA" id="ARBA00022598"/>
    </source>
</evidence>
<dbReference type="EC" id="6.1.1.21" evidence="8"/>
<dbReference type="Gene3D" id="3.30.930.10">
    <property type="entry name" value="Bira Bifunctional Protein, Domain 2"/>
    <property type="match status" value="1"/>
</dbReference>
<dbReference type="NCBIfam" id="TIGR00442">
    <property type="entry name" value="hisS"/>
    <property type="match status" value="1"/>
</dbReference>
<evidence type="ECO:0000256" key="1">
    <source>
        <dbReference type="ARBA" id="ARBA00008226"/>
    </source>
</evidence>
<dbReference type="InterPro" id="IPR004154">
    <property type="entry name" value="Anticodon-bd"/>
</dbReference>
<dbReference type="PANTHER" id="PTHR11476">
    <property type="entry name" value="HISTIDYL-TRNA SYNTHETASE"/>
    <property type="match status" value="1"/>
</dbReference>
<evidence type="ECO:0000256" key="4">
    <source>
        <dbReference type="ARBA" id="ARBA00022840"/>
    </source>
</evidence>
<dbReference type="Gene3D" id="3.40.50.800">
    <property type="entry name" value="Anticodon-binding domain"/>
    <property type="match status" value="1"/>
</dbReference>
<dbReference type="AlphaFoldDB" id="A0A0G1D6H9"/>
<proteinExistence type="inferred from homology"/>
<dbReference type="SUPFAM" id="SSF52954">
    <property type="entry name" value="Class II aaRS ABD-related"/>
    <property type="match status" value="1"/>
</dbReference>
<evidence type="ECO:0000313" key="12">
    <source>
        <dbReference type="Proteomes" id="UP000033848"/>
    </source>
</evidence>
<feature type="domain" description="Aminoacyl-transfer RNA synthetases class-II family profile" evidence="10">
    <location>
        <begin position="1"/>
        <end position="353"/>
    </location>
</feature>
<evidence type="ECO:0000256" key="9">
    <source>
        <dbReference type="PIRSR" id="PIRSR001549-1"/>
    </source>
</evidence>
<dbReference type="CDD" id="cd00773">
    <property type="entry name" value="HisRS-like_core"/>
    <property type="match status" value="1"/>
</dbReference>
<evidence type="ECO:0000256" key="7">
    <source>
        <dbReference type="ARBA" id="ARBA00047639"/>
    </source>
</evidence>
<keyword evidence="3 8" id="KW-0547">Nucleotide-binding</keyword>
<feature type="binding site" evidence="9">
    <location>
        <position position="124"/>
    </location>
    <ligand>
        <name>L-histidine</name>
        <dbReference type="ChEBI" id="CHEBI:57595"/>
    </ligand>
</feature>
<dbReference type="InterPro" id="IPR015807">
    <property type="entry name" value="His-tRNA-ligase"/>
</dbReference>
<evidence type="ECO:0000256" key="3">
    <source>
        <dbReference type="ARBA" id="ARBA00022741"/>
    </source>
</evidence>
<keyword evidence="8" id="KW-0963">Cytoplasm</keyword>
<feature type="binding site" evidence="9">
    <location>
        <position position="128"/>
    </location>
    <ligand>
        <name>L-histidine</name>
        <dbReference type="ChEBI" id="CHEBI:57595"/>
    </ligand>
</feature>
<feature type="binding site" evidence="9">
    <location>
        <begin position="80"/>
        <end position="82"/>
    </location>
    <ligand>
        <name>L-histidine</name>
        <dbReference type="ChEBI" id="CHEBI:57595"/>
    </ligand>
</feature>
<dbReference type="EMBL" id="LCED01000014">
    <property type="protein sequence ID" value="KKS66466.1"/>
    <property type="molecule type" value="Genomic_DNA"/>
</dbReference>
<dbReference type="HAMAP" id="MF_00127">
    <property type="entry name" value="His_tRNA_synth"/>
    <property type="match status" value="1"/>
</dbReference>
<keyword evidence="5 8" id="KW-0648">Protein biosynthesis</keyword>
<comment type="caution">
    <text evidence="11">The sequence shown here is derived from an EMBL/GenBank/DDBJ whole genome shotgun (WGS) entry which is preliminary data.</text>
</comment>
<dbReference type="InterPro" id="IPR004516">
    <property type="entry name" value="HisRS/HisZ"/>
</dbReference>
<evidence type="ECO:0000313" key="11">
    <source>
        <dbReference type="EMBL" id="KKS66466.1"/>
    </source>
</evidence>
<feature type="binding site" evidence="9">
    <location>
        <position position="110"/>
    </location>
    <ligand>
        <name>L-histidine</name>
        <dbReference type="ChEBI" id="CHEBI:57595"/>
    </ligand>
</feature>
<evidence type="ECO:0000256" key="6">
    <source>
        <dbReference type="ARBA" id="ARBA00023146"/>
    </source>
</evidence>
<evidence type="ECO:0000259" key="10">
    <source>
        <dbReference type="PROSITE" id="PS50862"/>
    </source>
</evidence>
<dbReference type="PIRSF" id="PIRSF001549">
    <property type="entry name" value="His-tRNA_synth"/>
    <property type="match status" value="1"/>
</dbReference>
<comment type="subcellular location">
    <subcellularLocation>
        <location evidence="8">Cytoplasm</location>
    </subcellularLocation>
</comment>
<dbReference type="SUPFAM" id="SSF55681">
    <property type="entry name" value="Class II aaRS and biotin synthetases"/>
    <property type="match status" value="1"/>
</dbReference>
<dbReference type="GO" id="GO:0005737">
    <property type="term" value="C:cytoplasm"/>
    <property type="evidence" value="ECO:0007669"/>
    <property type="project" value="UniProtKB-SubCell"/>
</dbReference>
<comment type="catalytic activity">
    <reaction evidence="7 8">
        <text>tRNA(His) + L-histidine + ATP = L-histidyl-tRNA(His) + AMP + diphosphate + H(+)</text>
        <dbReference type="Rhea" id="RHEA:17313"/>
        <dbReference type="Rhea" id="RHEA-COMP:9665"/>
        <dbReference type="Rhea" id="RHEA-COMP:9689"/>
        <dbReference type="ChEBI" id="CHEBI:15378"/>
        <dbReference type="ChEBI" id="CHEBI:30616"/>
        <dbReference type="ChEBI" id="CHEBI:33019"/>
        <dbReference type="ChEBI" id="CHEBI:57595"/>
        <dbReference type="ChEBI" id="CHEBI:78442"/>
        <dbReference type="ChEBI" id="CHEBI:78527"/>
        <dbReference type="ChEBI" id="CHEBI:456215"/>
        <dbReference type="EC" id="6.1.1.21"/>
    </reaction>
</comment>
<dbReference type="PATRIC" id="fig|1619115.3.peg.454"/>
<dbReference type="InterPro" id="IPR006195">
    <property type="entry name" value="aa-tRNA-synth_II"/>
</dbReference>
<name>A0A0G1D6H9_UNCKA</name>
<keyword evidence="4 8" id="KW-0067">ATP-binding</keyword>
<dbReference type="Proteomes" id="UP000033848">
    <property type="component" value="Unassembled WGS sequence"/>
</dbReference>
<sequence length="434" mass="48375">MAKVTPRIQAGFMELLPAEQILFNKMMKTISETFEEFGYAPLDTPLVENAEVLFAQIGEDTKKEVYRFSKGDDDLGLRFDLTVPLARYVAMYSNSLTFPFRRYQIGKAYRGERPQKGRFREFYQADIDIVGSGSLSLVNDAEVPAVINRVFEKLQLGDFVIKISNRKILSGLMEEYGVGEKKDEVLRVVDKLEKVGEETAKQMLIDLEIKVGEAEKILEFVKISGSNAKILETLNKMEIESELFKIGVSELTEVVEKAIKFGVSEKNLEIDLAIARGLSYYTGTVYETKLLDERVKGSVCGGGRYDNLAESFSNQSFPGVGVSIGLTRLFSQLLDAGVIKATRATTAKVLVVPMEADMPFALEVAGELRELGVPTELYTEDDKFKKKLVYANKIGVPYVAIIGEDEVAEKKVSLKNMTTGKQELLEIKAVAEKI</sequence>
<dbReference type="GO" id="GO:0006427">
    <property type="term" value="P:histidyl-tRNA aminoacylation"/>
    <property type="evidence" value="ECO:0007669"/>
    <property type="project" value="UniProtKB-UniRule"/>
</dbReference>
<dbReference type="PROSITE" id="PS50862">
    <property type="entry name" value="AA_TRNA_LIGASE_II"/>
    <property type="match status" value="1"/>
</dbReference>
<dbReference type="PANTHER" id="PTHR11476:SF7">
    <property type="entry name" value="HISTIDINE--TRNA LIGASE"/>
    <property type="match status" value="1"/>
</dbReference>
<dbReference type="CDD" id="cd00859">
    <property type="entry name" value="HisRS_anticodon"/>
    <property type="match status" value="1"/>
</dbReference>
<dbReference type="InterPro" id="IPR036621">
    <property type="entry name" value="Anticodon-bd_dom_sf"/>
</dbReference>
<evidence type="ECO:0000256" key="5">
    <source>
        <dbReference type="ARBA" id="ARBA00022917"/>
    </source>
</evidence>
<dbReference type="InterPro" id="IPR045864">
    <property type="entry name" value="aa-tRNA-synth_II/BPL/LPL"/>
</dbReference>
<feature type="binding site" evidence="9">
    <location>
        <begin position="280"/>
        <end position="281"/>
    </location>
    <ligand>
        <name>L-histidine</name>
        <dbReference type="ChEBI" id="CHEBI:57595"/>
    </ligand>
</feature>
<keyword evidence="2 8" id="KW-0436">Ligase</keyword>